<dbReference type="EMBL" id="CAFAAM010000019">
    <property type="protein sequence ID" value="CAB4794908.1"/>
    <property type="molecule type" value="Genomic_DNA"/>
</dbReference>
<gene>
    <name evidence="1" type="ORF">UFOPK3010_00238</name>
</gene>
<reference evidence="1" key="1">
    <citation type="submission" date="2020-05" db="EMBL/GenBank/DDBJ databases">
        <authorList>
            <person name="Chiriac C."/>
            <person name="Salcher M."/>
            <person name="Ghai R."/>
            <person name="Kavagutti S V."/>
        </authorList>
    </citation>
    <scope>NUCLEOTIDE SEQUENCE</scope>
</reference>
<organism evidence="1">
    <name type="scientific">freshwater metagenome</name>
    <dbReference type="NCBI Taxonomy" id="449393"/>
    <lineage>
        <taxon>unclassified sequences</taxon>
        <taxon>metagenomes</taxon>
        <taxon>ecological metagenomes</taxon>
    </lineage>
</organism>
<name>A0A6J6XI47_9ZZZZ</name>
<accession>A0A6J6XI47</accession>
<proteinExistence type="predicted"/>
<dbReference type="AlphaFoldDB" id="A0A6J6XI47"/>
<evidence type="ECO:0000313" key="1">
    <source>
        <dbReference type="EMBL" id="CAB4794908.1"/>
    </source>
</evidence>
<sequence length="160" mass="17073">MFVIVIVVMFVIVIVFFFDLALGLGLAAAGNAFAASFSSSASTRDATTCSFTFTQLLKIVCRQTAHDDRDVAGALTNTSRTATGTGTPPLKGRAFVSEACGNEQFVGRNLVVVLGVGDSRLETLKNDATDVALSKFEHLKCSGYRKSADEIENLTGLIRR</sequence>
<protein>
    <submittedName>
        <fullName evidence="1">Unannotated protein</fullName>
    </submittedName>
</protein>